<evidence type="ECO:0000256" key="2">
    <source>
        <dbReference type="ARBA" id="ARBA00023054"/>
    </source>
</evidence>
<dbReference type="Gene3D" id="2.40.50.100">
    <property type="match status" value="1"/>
</dbReference>
<dbReference type="EMBL" id="FNPR01000003">
    <property type="protein sequence ID" value="SDY72735.1"/>
    <property type="molecule type" value="Genomic_DNA"/>
</dbReference>
<sequence>MSDKTDATPEMPLKDNGIGASGAMLATQTSGLGWKIFPLLLVTFFMGGVTGLYFQPPGMKAFFGLTGLEPGGGTETPIAVAMAQVQAQEQVAVVSEGDIVALGRVLPDGDVLAVATPYGASDARIQEIRVSEGETVKRGDVLAVLDNQSQLENALNTAKATLRVKEAALLQSQETIRASREEAQANLERALATAEQAQSELDRLTPLAERGVATQAALDTATARADEAKRDVERNRATLSRYEAGSGAVQADIAVAEANLEAARVDVSRAESDMERALVKAPIDGMILALNSQVGEKPATEGLVELGDTSQMMVEAEVYQTMIGRVAIGDPVTVSAEALDGDLTGVVSAIGLEIGRQSITSDDPAANTDARVVDVIVKLDAASSEKAKRLTNLETIVRIDAGRLETGQGE</sequence>
<comment type="subcellular location">
    <subcellularLocation>
        <location evidence="1">Cell envelope</location>
    </subcellularLocation>
</comment>
<dbReference type="GO" id="GO:0030313">
    <property type="term" value="C:cell envelope"/>
    <property type="evidence" value="ECO:0007669"/>
    <property type="project" value="UniProtKB-SubCell"/>
</dbReference>
<proteinExistence type="predicted"/>
<dbReference type="Gene3D" id="2.40.30.170">
    <property type="match status" value="1"/>
</dbReference>
<evidence type="ECO:0000313" key="6">
    <source>
        <dbReference type="Proteomes" id="UP000199026"/>
    </source>
</evidence>
<evidence type="ECO:0000256" key="4">
    <source>
        <dbReference type="SAM" id="Phobius"/>
    </source>
</evidence>
<organism evidence="5 6">
    <name type="scientific">Lentibacter algarum</name>
    <dbReference type="NCBI Taxonomy" id="576131"/>
    <lineage>
        <taxon>Bacteria</taxon>
        <taxon>Pseudomonadati</taxon>
        <taxon>Pseudomonadota</taxon>
        <taxon>Alphaproteobacteria</taxon>
        <taxon>Rhodobacterales</taxon>
        <taxon>Roseobacteraceae</taxon>
        <taxon>Lentibacter</taxon>
    </lineage>
</organism>
<reference evidence="5 6" key="1">
    <citation type="submission" date="2016-10" db="EMBL/GenBank/DDBJ databases">
        <authorList>
            <person name="de Groot N.N."/>
        </authorList>
    </citation>
    <scope>NUCLEOTIDE SEQUENCE [LARGE SCALE GENOMIC DNA]</scope>
    <source>
        <strain evidence="5 6">DSM 24677</strain>
    </source>
</reference>
<evidence type="ECO:0000256" key="3">
    <source>
        <dbReference type="SAM" id="Coils"/>
    </source>
</evidence>
<protein>
    <submittedName>
        <fullName evidence="5">HlyD family secretion protein</fullName>
    </submittedName>
</protein>
<dbReference type="OrthoDB" id="264111at2"/>
<gene>
    <name evidence="5" type="ORF">SAMN05444486_103442</name>
</gene>
<keyword evidence="2 3" id="KW-0175">Coiled coil</keyword>
<dbReference type="InterPro" id="IPR050465">
    <property type="entry name" value="UPF0194_transport"/>
</dbReference>
<name>A0A1H3M9M9_9RHOB</name>
<dbReference type="NCBIfam" id="TIGR02971">
    <property type="entry name" value="heterocyst_DevB"/>
    <property type="match status" value="1"/>
</dbReference>
<dbReference type="InterPro" id="IPR014315">
    <property type="entry name" value="ABC_heterocyst_DevB"/>
</dbReference>
<feature type="coiled-coil region" evidence="3">
    <location>
        <begin position="177"/>
        <end position="280"/>
    </location>
</feature>
<dbReference type="PANTHER" id="PTHR32347:SF27">
    <property type="entry name" value="RND EFFLUX PUMP MEMBRANE FUSION PROTEIN BARREL-SANDWICH DOMAIN-CONTAINING PROTEIN"/>
    <property type="match status" value="1"/>
</dbReference>
<keyword evidence="4" id="KW-0472">Membrane</keyword>
<dbReference type="SUPFAM" id="SSF111369">
    <property type="entry name" value="HlyD-like secretion proteins"/>
    <property type="match status" value="2"/>
</dbReference>
<dbReference type="RefSeq" id="WP_089892850.1">
    <property type="nucleotide sequence ID" value="NZ_CALJFH010000037.1"/>
</dbReference>
<evidence type="ECO:0000313" key="5">
    <source>
        <dbReference type="EMBL" id="SDY72735.1"/>
    </source>
</evidence>
<accession>A0A1H3M9M9</accession>
<keyword evidence="6" id="KW-1185">Reference proteome</keyword>
<dbReference type="Gene3D" id="1.10.287.470">
    <property type="entry name" value="Helix hairpin bin"/>
    <property type="match status" value="1"/>
</dbReference>
<feature type="transmembrane region" description="Helical" evidence="4">
    <location>
        <begin position="36"/>
        <end position="54"/>
    </location>
</feature>
<dbReference type="STRING" id="576131.SAMN05444486_103442"/>
<dbReference type="AlphaFoldDB" id="A0A1H3M9M9"/>
<dbReference type="GeneID" id="78125389"/>
<keyword evidence="4" id="KW-0812">Transmembrane</keyword>
<keyword evidence="4" id="KW-1133">Transmembrane helix</keyword>
<evidence type="ECO:0000256" key="1">
    <source>
        <dbReference type="ARBA" id="ARBA00004196"/>
    </source>
</evidence>
<dbReference type="Proteomes" id="UP000199026">
    <property type="component" value="Unassembled WGS sequence"/>
</dbReference>
<dbReference type="PANTHER" id="PTHR32347">
    <property type="entry name" value="EFFLUX SYSTEM COMPONENT YKNX-RELATED"/>
    <property type="match status" value="1"/>
</dbReference>